<dbReference type="PROSITE" id="PS50222">
    <property type="entry name" value="EF_HAND_2"/>
    <property type="match status" value="1"/>
</dbReference>
<dbReference type="InterPro" id="IPR011992">
    <property type="entry name" value="EF-hand-dom_pair"/>
</dbReference>
<reference evidence="3" key="1">
    <citation type="submission" date="2020-09" db="EMBL/GenBank/DDBJ databases">
        <title>Rhizobia associated with sainfoin plants.</title>
        <authorList>
            <person name="Asharfi S."/>
            <person name="Kuzmanovic N."/>
            <person name="Bunk B."/>
            <person name="Sproeer C."/>
            <person name="Becker M."/>
            <person name="Thuenen T."/>
        </authorList>
    </citation>
    <scope>NUCLEOTIDE SEQUENCE</scope>
    <source>
        <strain evidence="3">OM4</strain>
    </source>
</reference>
<dbReference type="PROSITE" id="PS00018">
    <property type="entry name" value="EF_HAND_1"/>
    <property type="match status" value="1"/>
</dbReference>
<dbReference type="InterPro" id="IPR002048">
    <property type="entry name" value="EF_hand_dom"/>
</dbReference>
<protein>
    <submittedName>
        <fullName evidence="3">EF-hand domain-containing protein</fullName>
    </submittedName>
</protein>
<dbReference type="InterPro" id="IPR018247">
    <property type="entry name" value="EF_Hand_1_Ca_BS"/>
</dbReference>
<dbReference type="SUPFAM" id="SSF47473">
    <property type="entry name" value="EF-hand"/>
    <property type="match status" value="1"/>
</dbReference>
<name>A0ABY5QRZ2_9HYPH</name>
<evidence type="ECO:0000259" key="2">
    <source>
        <dbReference type="PROSITE" id="PS50222"/>
    </source>
</evidence>
<sequence>MKRHAAIIYQVARNHAGEQRVWLDADTFGSPFSKENTMTLASKTTAVAAALAMLASPALSQTSSPAPAAPAPDRGSEPAPGVSGPTEDSMRNTMREMMTEMLEERMQEHRRPRAERRGGDRWHRDFRRGPHDGRRMGGGVMHGARMRMMFAIVDADGDGALSQTEVQDFIERIFNAVDENGDDSVDREEIRSFFHGGADETGE</sequence>
<evidence type="ECO:0000313" key="4">
    <source>
        <dbReference type="Proteomes" id="UP001058098"/>
    </source>
</evidence>
<keyword evidence="4" id="KW-1185">Reference proteome</keyword>
<proteinExistence type="predicted"/>
<feature type="domain" description="EF-hand" evidence="2">
    <location>
        <begin position="165"/>
        <end position="200"/>
    </location>
</feature>
<feature type="region of interest" description="Disordered" evidence="1">
    <location>
        <begin position="60"/>
        <end position="89"/>
    </location>
</feature>
<organism evidence="3 4">
    <name type="scientific">Mesorhizobium onobrychidis</name>
    <dbReference type="NCBI Taxonomy" id="2775404"/>
    <lineage>
        <taxon>Bacteria</taxon>
        <taxon>Pseudomonadati</taxon>
        <taxon>Pseudomonadota</taxon>
        <taxon>Alphaproteobacteria</taxon>
        <taxon>Hyphomicrobiales</taxon>
        <taxon>Phyllobacteriaceae</taxon>
        <taxon>Mesorhizobium</taxon>
    </lineage>
</organism>
<accession>A0ABY5QRZ2</accession>
<evidence type="ECO:0000313" key="3">
    <source>
        <dbReference type="EMBL" id="UVC13699.1"/>
    </source>
</evidence>
<dbReference type="Gene3D" id="1.10.238.10">
    <property type="entry name" value="EF-hand"/>
    <property type="match status" value="1"/>
</dbReference>
<feature type="compositionally biased region" description="Basic and acidic residues" evidence="1">
    <location>
        <begin position="105"/>
        <end position="135"/>
    </location>
</feature>
<dbReference type="Proteomes" id="UP001058098">
    <property type="component" value="Chromosome"/>
</dbReference>
<feature type="region of interest" description="Disordered" evidence="1">
    <location>
        <begin position="105"/>
        <end position="137"/>
    </location>
</feature>
<dbReference type="EMBL" id="CP062229">
    <property type="protein sequence ID" value="UVC13699.1"/>
    <property type="molecule type" value="Genomic_DNA"/>
</dbReference>
<gene>
    <name evidence="3" type="ORF">IHQ72_23725</name>
</gene>
<evidence type="ECO:0000256" key="1">
    <source>
        <dbReference type="SAM" id="MobiDB-lite"/>
    </source>
</evidence>
<dbReference type="RefSeq" id="WP_258117671.1">
    <property type="nucleotide sequence ID" value="NZ_CP062229.1"/>
</dbReference>